<protein>
    <submittedName>
        <fullName evidence="3">Uncharacterized protein</fullName>
    </submittedName>
</protein>
<organism evidence="3 4">
    <name type="scientific">Actinomyces slackii</name>
    <dbReference type="NCBI Taxonomy" id="52774"/>
    <lineage>
        <taxon>Bacteria</taxon>
        <taxon>Bacillati</taxon>
        <taxon>Actinomycetota</taxon>
        <taxon>Actinomycetes</taxon>
        <taxon>Actinomycetales</taxon>
        <taxon>Actinomycetaceae</taxon>
        <taxon>Actinomyces</taxon>
    </lineage>
</organism>
<keyword evidence="2" id="KW-0472">Membrane</keyword>
<dbReference type="AlphaFoldDB" id="A0A448K9V4"/>
<keyword evidence="4" id="KW-1185">Reference proteome</keyword>
<keyword evidence="2" id="KW-1133">Transmembrane helix</keyword>
<reference evidence="3 4" key="1">
    <citation type="submission" date="2018-12" db="EMBL/GenBank/DDBJ databases">
        <authorList>
            <consortium name="Pathogen Informatics"/>
        </authorList>
    </citation>
    <scope>NUCLEOTIDE SEQUENCE [LARGE SCALE GENOMIC DNA]</scope>
    <source>
        <strain evidence="3 4">NCTC11923</strain>
    </source>
</reference>
<dbReference type="KEGG" id="asla:NCTC11923_00294"/>
<dbReference type="EMBL" id="LR134363">
    <property type="protein sequence ID" value="VEG73685.1"/>
    <property type="molecule type" value="Genomic_DNA"/>
</dbReference>
<proteinExistence type="predicted"/>
<feature type="transmembrane region" description="Helical" evidence="2">
    <location>
        <begin position="196"/>
        <end position="218"/>
    </location>
</feature>
<name>A0A448K9V4_9ACTO</name>
<evidence type="ECO:0000256" key="1">
    <source>
        <dbReference type="SAM" id="MobiDB-lite"/>
    </source>
</evidence>
<feature type="transmembrane region" description="Helical" evidence="2">
    <location>
        <begin position="254"/>
        <end position="272"/>
    </location>
</feature>
<feature type="region of interest" description="Disordered" evidence="1">
    <location>
        <begin position="313"/>
        <end position="343"/>
    </location>
</feature>
<dbReference type="Proteomes" id="UP000276899">
    <property type="component" value="Chromosome"/>
</dbReference>
<sequence>MVMSTDLPVHHRALALRSALDLPIIERHALEAETLRRVAGVDRMGDLTRYNTCEVTELADLTPAASLLAPDERGWALGHALVHAVEHGQRLWLCETTPQEFAALRRALGEDLVHNASLEALPESEPTGPVVAAVSPRDLLDAWAVGDAAQVRYLRTVLKGTDPLRVPSHILAALEQAQVDLVPRSKATRLLHNPKFLAYLIIFIYSSLRVVPAALAPGFKGNPWVLWGIDIVTALPYTWGIMMMVAGRRLRHRMAGTLVTLVTFIAPYVYFFARGKGYPPWVLYVVAALVIGTVLLEGGRWLRDVIVARGLTAAQPQRPGRPQSPRDGRSLKPQGRPRPAGSA</sequence>
<evidence type="ECO:0000256" key="2">
    <source>
        <dbReference type="SAM" id="Phobius"/>
    </source>
</evidence>
<keyword evidence="2" id="KW-0812">Transmembrane</keyword>
<feature type="transmembrane region" description="Helical" evidence="2">
    <location>
        <begin position="278"/>
        <end position="296"/>
    </location>
</feature>
<evidence type="ECO:0000313" key="3">
    <source>
        <dbReference type="EMBL" id="VEG73685.1"/>
    </source>
</evidence>
<gene>
    <name evidence="3" type="ORF">NCTC11923_00294</name>
</gene>
<evidence type="ECO:0000313" key="4">
    <source>
        <dbReference type="Proteomes" id="UP000276899"/>
    </source>
</evidence>
<feature type="transmembrane region" description="Helical" evidence="2">
    <location>
        <begin position="224"/>
        <end position="242"/>
    </location>
</feature>
<accession>A0A448K9V4</accession>